<evidence type="ECO:0000313" key="3">
    <source>
        <dbReference type="Proteomes" id="UP000756132"/>
    </source>
</evidence>
<feature type="domain" description="F-box" evidence="1">
    <location>
        <begin position="19"/>
        <end position="52"/>
    </location>
</feature>
<dbReference type="GeneID" id="71990682"/>
<dbReference type="RefSeq" id="XP_047765406.1">
    <property type="nucleotide sequence ID" value="XM_047909952.1"/>
</dbReference>
<dbReference type="InterPro" id="IPR036047">
    <property type="entry name" value="F-box-like_dom_sf"/>
</dbReference>
<sequence length="235" mass="27305">MATTTTPSNTAALRTFGVTELLEQILSDLDMQTLLLAQRVSKQWKDTIADSSMLQEALFSRLQTTHRNIYHGHGGENSFVSLDSSFSRPLVYYNDTFVVTFSYEQFKPNELRLNFRVRTRDYWGDIFGPFGEMTELDGGPKPSWHRMYLLQYLSPAAMSWNCYHAVFQMEVRGVKKLKEFEEEWHEFDWDQKPLASICEDAIKITSQRVLQDMLDGNVTATYYDTLTPYFGAVRR</sequence>
<dbReference type="EMBL" id="CP090170">
    <property type="protein sequence ID" value="UJO21040.1"/>
    <property type="molecule type" value="Genomic_DNA"/>
</dbReference>
<dbReference type="Gene3D" id="1.20.1280.50">
    <property type="match status" value="1"/>
</dbReference>
<accession>A0A9Q8USR8</accession>
<dbReference type="InterPro" id="IPR001810">
    <property type="entry name" value="F-box_dom"/>
</dbReference>
<dbReference type="SUPFAM" id="SSF81383">
    <property type="entry name" value="F-box domain"/>
    <property type="match status" value="1"/>
</dbReference>
<evidence type="ECO:0000313" key="2">
    <source>
        <dbReference type="EMBL" id="UJO21040.1"/>
    </source>
</evidence>
<keyword evidence="3" id="KW-1185">Reference proteome</keyword>
<dbReference type="AlphaFoldDB" id="A0A9Q8USR8"/>
<dbReference type="Proteomes" id="UP000756132">
    <property type="component" value="Chromosome 8"/>
</dbReference>
<name>A0A9Q8USR8_PASFU</name>
<protein>
    <recommendedName>
        <fullName evidence="1">F-box domain-containing protein</fullName>
    </recommendedName>
</protein>
<reference evidence="2" key="2">
    <citation type="journal article" date="2022" name="Microb. Genom.">
        <title>A chromosome-scale genome assembly of the tomato pathogen Cladosporium fulvum reveals a compartmentalized genome architecture and the presence of a dispensable chromosome.</title>
        <authorList>
            <person name="Zaccaron A.Z."/>
            <person name="Chen L.H."/>
            <person name="Samaras A."/>
            <person name="Stergiopoulos I."/>
        </authorList>
    </citation>
    <scope>NUCLEOTIDE SEQUENCE</scope>
    <source>
        <strain evidence="2">Race5_Kim</strain>
    </source>
</reference>
<evidence type="ECO:0000259" key="1">
    <source>
        <dbReference type="Pfam" id="PF12937"/>
    </source>
</evidence>
<dbReference type="KEGG" id="ffu:CLAFUR5_10804"/>
<dbReference type="OrthoDB" id="3856067at2759"/>
<proteinExistence type="predicted"/>
<gene>
    <name evidence="2" type="ORF">CLAFUR5_10804</name>
</gene>
<dbReference type="Pfam" id="PF12937">
    <property type="entry name" value="F-box-like"/>
    <property type="match status" value="1"/>
</dbReference>
<reference evidence="2" key="1">
    <citation type="submission" date="2021-12" db="EMBL/GenBank/DDBJ databases">
        <authorList>
            <person name="Zaccaron A."/>
            <person name="Stergiopoulos I."/>
        </authorList>
    </citation>
    <scope>NUCLEOTIDE SEQUENCE</scope>
    <source>
        <strain evidence="2">Race5_Kim</strain>
    </source>
</reference>
<organism evidence="2 3">
    <name type="scientific">Passalora fulva</name>
    <name type="common">Tomato leaf mold</name>
    <name type="synonym">Cladosporium fulvum</name>
    <dbReference type="NCBI Taxonomy" id="5499"/>
    <lineage>
        <taxon>Eukaryota</taxon>
        <taxon>Fungi</taxon>
        <taxon>Dikarya</taxon>
        <taxon>Ascomycota</taxon>
        <taxon>Pezizomycotina</taxon>
        <taxon>Dothideomycetes</taxon>
        <taxon>Dothideomycetidae</taxon>
        <taxon>Mycosphaerellales</taxon>
        <taxon>Mycosphaerellaceae</taxon>
        <taxon>Fulvia</taxon>
    </lineage>
</organism>